<feature type="signal peptide" evidence="1">
    <location>
        <begin position="1"/>
        <end position="21"/>
    </location>
</feature>
<dbReference type="InterPro" id="IPR051411">
    <property type="entry name" value="Polyketide_trans_af380"/>
</dbReference>
<name>A0ABT8T6G6_9BACT</name>
<evidence type="ECO:0000313" key="4">
    <source>
        <dbReference type="Proteomes" id="UP001171111"/>
    </source>
</evidence>
<organism evidence="3 4">
    <name type="scientific">Campylobacter magnus</name>
    <dbReference type="NCBI Taxonomy" id="3026462"/>
    <lineage>
        <taxon>Bacteria</taxon>
        <taxon>Pseudomonadati</taxon>
        <taxon>Campylobacterota</taxon>
        <taxon>Epsilonproteobacteria</taxon>
        <taxon>Campylobacterales</taxon>
        <taxon>Campylobacteraceae</taxon>
        <taxon>Campylobacter</taxon>
    </lineage>
</organism>
<dbReference type="Proteomes" id="UP001171111">
    <property type="component" value="Unassembled WGS sequence"/>
</dbReference>
<proteinExistence type="predicted"/>
<feature type="chain" id="PRO_5047374347" evidence="1">
    <location>
        <begin position="22"/>
        <end position="352"/>
    </location>
</feature>
<dbReference type="InterPro" id="IPR000383">
    <property type="entry name" value="Xaa-Pro-like_dom"/>
</dbReference>
<dbReference type="PANTHER" id="PTHR47751:SF1">
    <property type="entry name" value="SUPERFAMILY HYDROLASE, PUTATIVE (AFU_ORTHOLOGUE AFUA_2G16580)-RELATED"/>
    <property type="match status" value="1"/>
</dbReference>
<dbReference type="Pfam" id="PF02129">
    <property type="entry name" value="Peptidase_S15"/>
    <property type="match status" value="1"/>
</dbReference>
<dbReference type="InterPro" id="IPR029058">
    <property type="entry name" value="AB_hydrolase_fold"/>
</dbReference>
<evidence type="ECO:0000259" key="2">
    <source>
        <dbReference type="Pfam" id="PF02129"/>
    </source>
</evidence>
<dbReference type="RefSeq" id="WP_302244161.1">
    <property type="nucleotide sequence ID" value="NZ_JAULJQ010000004.1"/>
</dbReference>
<feature type="domain" description="Xaa-Pro dipeptidyl-peptidase-like" evidence="2">
    <location>
        <begin position="63"/>
        <end position="327"/>
    </location>
</feature>
<keyword evidence="3" id="KW-0378">Hydrolase</keyword>
<dbReference type="PANTHER" id="PTHR47751">
    <property type="entry name" value="SUPERFAMILY HYDROLASE, PUTATIVE (AFU_ORTHOLOGUE AFUA_2G16580)-RELATED"/>
    <property type="match status" value="1"/>
</dbReference>
<protein>
    <submittedName>
        <fullName evidence="3">Alpha/beta hydrolase</fullName>
    </submittedName>
</protein>
<evidence type="ECO:0000313" key="3">
    <source>
        <dbReference type="EMBL" id="MDO2409295.1"/>
    </source>
</evidence>
<dbReference type="Gene3D" id="3.40.50.1820">
    <property type="entry name" value="alpha/beta hydrolase"/>
    <property type="match status" value="1"/>
</dbReference>
<evidence type="ECO:0000256" key="1">
    <source>
        <dbReference type="SAM" id="SignalP"/>
    </source>
</evidence>
<dbReference type="SUPFAM" id="SSF53474">
    <property type="entry name" value="alpha/beta-Hydrolases"/>
    <property type="match status" value="1"/>
</dbReference>
<reference evidence="3 4" key="1">
    <citation type="submission" date="2023-06" db="EMBL/GenBank/DDBJ databases">
        <title>Campylobacter magnum sp. nov., isolated from cecal contents of domestic pigs (Sus scrofa domesticus).</title>
        <authorList>
            <person name="Papic B."/>
            <person name="Gruntar I."/>
        </authorList>
    </citation>
    <scope>NUCLEOTIDE SEQUENCE [LARGE SCALE GENOMIC DNA]</scope>
    <source>
        <strain evidence="4">34484-21</strain>
    </source>
</reference>
<gene>
    <name evidence="3" type="ORF">Q2362_04170</name>
</gene>
<accession>A0ABT8T6G6</accession>
<sequence>MKLAKTAFLVLTCVFYTQLSAAQIIIKTEPNVENIELGKDWDKTFAKSDEVFHQKVLFKNRYGFSLAGDLYLPKSQLSKGAKIPAVAVCGPYGAVKEQAAGFYAQELAKRGFVTLAFDPSFTGESSGNPRNISSNDINSEDFSAAVDFLGIQDFVDRKKISIIGIGGFGGFGLNAAAIDIRISKIVASTLYDMSRLYSSGYDDGINFEGRTLMKEDLSEVRYDDALNSSPTRSVYTLPSKLSGNEPKFIAEYFDYYKTERGYHPRSVNSNSAWSVFNQLAVANSPLSLFLGEIVQPVLVIQGQNSHALFFSEETYRKLKGENKELFIVKDASHTDLFDKKVPFDKIENFLRN</sequence>
<dbReference type="Gene3D" id="1.10.10.800">
    <property type="match status" value="1"/>
</dbReference>
<dbReference type="EMBL" id="JAULJQ010000004">
    <property type="protein sequence ID" value="MDO2409295.1"/>
    <property type="molecule type" value="Genomic_DNA"/>
</dbReference>
<keyword evidence="4" id="KW-1185">Reference proteome</keyword>
<comment type="caution">
    <text evidence="3">The sequence shown here is derived from an EMBL/GenBank/DDBJ whole genome shotgun (WGS) entry which is preliminary data.</text>
</comment>
<keyword evidence="1" id="KW-0732">Signal</keyword>
<dbReference type="GO" id="GO:0016787">
    <property type="term" value="F:hydrolase activity"/>
    <property type="evidence" value="ECO:0007669"/>
    <property type="project" value="UniProtKB-KW"/>
</dbReference>